<evidence type="ECO:0000313" key="1">
    <source>
        <dbReference type="EMBL" id="SMP60183.1"/>
    </source>
</evidence>
<proteinExistence type="predicted"/>
<gene>
    <name evidence="1" type="ORF">SAMN06296065_10360</name>
</gene>
<organism evidence="1 2">
    <name type="scientific">Novosphingobium panipatense</name>
    <dbReference type="NCBI Taxonomy" id="428991"/>
    <lineage>
        <taxon>Bacteria</taxon>
        <taxon>Pseudomonadati</taxon>
        <taxon>Pseudomonadota</taxon>
        <taxon>Alphaproteobacteria</taxon>
        <taxon>Sphingomonadales</taxon>
        <taxon>Sphingomonadaceae</taxon>
        <taxon>Novosphingobium</taxon>
    </lineage>
</organism>
<protein>
    <submittedName>
        <fullName evidence="1">Uncharacterized protein</fullName>
    </submittedName>
</protein>
<comment type="caution">
    <text evidence="1">The sequence shown here is derived from an EMBL/GenBank/DDBJ whole genome shotgun (WGS) entry which is preliminary data.</text>
</comment>
<dbReference type="EMBL" id="FXUI01000003">
    <property type="protein sequence ID" value="SMP60183.1"/>
    <property type="molecule type" value="Genomic_DNA"/>
</dbReference>
<sequence>MLKSSDDPAATEDWKGLKELDRAITENRLTAYTWKKNLG</sequence>
<name>A0ABY1Q5G3_9SPHN</name>
<accession>A0ABY1Q5G3</accession>
<keyword evidence="2" id="KW-1185">Reference proteome</keyword>
<reference evidence="1 2" key="1">
    <citation type="submission" date="2017-05" db="EMBL/GenBank/DDBJ databases">
        <authorList>
            <person name="Varghese N."/>
            <person name="Submissions S."/>
        </authorList>
    </citation>
    <scope>NUCLEOTIDE SEQUENCE [LARGE SCALE GENOMIC DNA]</scope>
    <source>
        <strain evidence="1 2">SM16</strain>
    </source>
</reference>
<dbReference type="Proteomes" id="UP001157910">
    <property type="component" value="Unassembled WGS sequence"/>
</dbReference>
<evidence type="ECO:0000313" key="2">
    <source>
        <dbReference type="Proteomes" id="UP001157910"/>
    </source>
</evidence>